<keyword evidence="6 13" id="KW-0732">Signal</keyword>
<evidence type="ECO:0000256" key="3">
    <source>
        <dbReference type="ARBA" id="ARBA00022448"/>
    </source>
</evidence>
<dbReference type="InterPro" id="IPR037066">
    <property type="entry name" value="Plug_dom_sf"/>
</dbReference>
<keyword evidence="4 11" id="KW-1134">Transmembrane beta strand</keyword>
<dbReference type="CDD" id="cd01347">
    <property type="entry name" value="ligand_gated_channel"/>
    <property type="match status" value="1"/>
</dbReference>
<evidence type="ECO:0000256" key="6">
    <source>
        <dbReference type="ARBA" id="ARBA00022729"/>
    </source>
</evidence>
<dbReference type="PANTHER" id="PTHR30069:SF29">
    <property type="entry name" value="HEMOGLOBIN AND HEMOGLOBIN-HAPTOGLOBIN-BINDING PROTEIN 1-RELATED"/>
    <property type="match status" value="1"/>
</dbReference>
<keyword evidence="9 16" id="KW-0675">Receptor</keyword>
<proteinExistence type="inferred from homology"/>
<evidence type="ECO:0000313" key="17">
    <source>
        <dbReference type="Proteomes" id="UP000032352"/>
    </source>
</evidence>
<name>A0AAE9YZL2_9GAMM</name>
<evidence type="ECO:0000256" key="13">
    <source>
        <dbReference type="SAM" id="SignalP"/>
    </source>
</evidence>
<evidence type="ECO:0000256" key="1">
    <source>
        <dbReference type="ARBA" id="ARBA00004571"/>
    </source>
</evidence>
<organism evidence="16 17">
    <name type="scientific">Thalassomonas viridans</name>
    <dbReference type="NCBI Taxonomy" id="137584"/>
    <lineage>
        <taxon>Bacteria</taxon>
        <taxon>Pseudomonadati</taxon>
        <taxon>Pseudomonadota</taxon>
        <taxon>Gammaproteobacteria</taxon>
        <taxon>Alteromonadales</taxon>
        <taxon>Colwelliaceae</taxon>
        <taxon>Thalassomonas</taxon>
    </lineage>
</organism>
<evidence type="ECO:0000313" key="16">
    <source>
        <dbReference type="EMBL" id="WDE03304.1"/>
    </source>
</evidence>
<dbReference type="PANTHER" id="PTHR30069">
    <property type="entry name" value="TONB-DEPENDENT OUTER MEMBRANE RECEPTOR"/>
    <property type="match status" value="1"/>
</dbReference>
<dbReference type="Proteomes" id="UP000032352">
    <property type="component" value="Chromosome"/>
</dbReference>
<evidence type="ECO:0000256" key="5">
    <source>
        <dbReference type="ARBA" id="ARBA00022692"/>
    </source>
</evidence>
<evidence type="ECO:0000256" key="7">
    <source>
        <dbReference type="ARBA" id="ARBA00023077"/>
    </source>
</evidence>
<keyword evidence="3 11" id="KW-0813">Transport</keyword>
<feature type="chain" id="PRO_5042037046" evidence="13">
    <location>
        <begin position="21"/>
        <end position="705"/>
    </location>
</feature>
<dbReference type="Gene3D" id="2.40.170.20">
    <property type="entry name" value="TonB-dependent receptor, beta-barrel domain"/>
    <property type="match status" value="1"/>
</dbReference>
<reference evidence="16 17" key="1">
    <citation type="journal article" date="2015" name="Genome Announc.">
        <title>Draft Genome Sequences of Marine Isolates of Thalassomonas viridans and Thalassomonas actiniarum.</title>
        <authorList>
            <person name="Olonade I."/>
            <person name="van Zyl L.J."/>
            <person name="Trindade M."/>
        </authorList>
    </citation>
    <scope>NUCLEOTIDE SEQUENCE [LARGE SCALE GENOMIC DNA]</scope>
    <source>
        <strain evidence="16 17">XOM25</strain>
    </source>
</reference>
<evidence type="ECO:0000259" key="14">
    <source>
        <dbReference type="Pfam" id="PF00593"/>
    </source>
</evidence>
<dbReference type="SUPFAM" id="SSF56935">
    <property type="entry name" value="Porins"/>
    <property type="match status" value="1"/>
</dbReference>
<evidence type="ECO:0000259" key="15">
    <source>
        <dbReference type="Pfam" id="PF07715"/>
    </source>
</evidence>
<dbReference type="Pfam" id="PF00593">
    <property type="entry name" value="TonB_dep_Rec_b-barrel"/>
    <property type="match status" value="1"/>
</dbReference>
<feature type="domain" description="TonB-dependent receptor-like beta-barrel" evidence="14">
    <location>
        <begin position="254"/>
        <end position="668"/>
    </location>
</feature>
<dbReference type="GO" id="GO:0015344">
    <property type="term" value="F:siderophore uptake transmembrane transporter activity"/>
    <property type="evidence" value="ECO:0007669"/>
    <property type="project" value="TreeGrafter"/>
</dbReference>
<comment type="similarity">
    <text evidence="2">Belongs to the TonB-dependent receptor family. Hemoglobin/haptoglobin binding protein subfamily.</text>
</comment>
<dbReference type="InterPro" id="IPR012910">
    <property type="entry name" value="Plug_dom"/>
</dbReference>
<dbReference type="Pfam" id="PF07715">
    <property type="entry name" value="Plug"/>
    <property type="match status" value="1"/>
</dbReference>
<feature type="signal peptide" evidence="13">
    <location>
        <begin position="1"/>
        <end position="20"/>
    </location>
</feature>
<sequence length="705" mass="79105">MIRKTVSLVVLCALAAPVSAELYTADEFSADDEFFDDFYGSEEMVEIATGIKTQIYKAPAIASVYTAEQIKNMGATDIDDVLETVPGLHVTRLANSYLPIYTFRGVHSIYNPQVLMLINGVPITNNFLGNRNQNWLGMPVEAIARIEVIRGPGSAVYGADAFSGVINIVIKNADDIKQNEIAARAGKQSTQDYWLAVADKLESWEYSMTLEYHKTDGSDKTIATDTQTRIDDATGTNASHAPGPLSLGTENLDFRGEIKYQDWTVRGGLQRRTNGGIGAGLAEALDPEANKASERWNLDVNYNTTLTDTFTLDVQGSYFNTSQDIKNNYTIYPAGAVIGGTLYPDGLIGNPEVFERHTRFNLAGLYTGIENHSLRFGLGYHLGDLYKVKESKNFSRGPDGNILPPGSPVVDVSDTDFVFLKETDRENHYAFIQDIWNFANDWELTAGLRFDDYSDFGNTTNPRLALVWSTSLNLSTKLLYGKAFRAPSFAETGNINNPVTLGNPDLQPEEMETVELAFDYHPQSGFGTVWSFYRYKWSDIIQFVPDVGANSKTAQNYGEQEGYGAEIEVNWQINKQLKLASNFVWSKATNDLTDNDVAFVPQSQFYLQLDWKISDELRAHIRNNWVRERKRDEQDMRSSLDDYVLSDLTVRWQPSDRDIEFALIVKNIFDQDAREPSLNNGETVNLPDDLPLSGRTWLGEMRVYF</sequence>
<evidence type="ECO:0000256" key="8">
    <source>
        <dbReference type="ARBA" id="ARBA00023136"/>
    </source>
</evidence>
<dbReference type="GO" id="GO:0009279">
    <property type="term" value="C:cell outer membrane"/>
    <property type="evidence" value="ECO:0007669"/>
    <property type="project" value="UniProtKB-SubCell"/>
</dbReference>
<gene>
    <name evidence="16" type="ORF">SG34_018095</name>
</gene>
<dbReference type="KEGG" id="tvd:SG34_018095"/>
<evidence type="ECO:0000256" key="2">
    <source>
        <dbReference type="ARBA" id="ARBA00008143"/>
    </source>
</evidence>
<dbReference type="AlphaFoldDB" id="A0AAE9YZL2"/>
<dbReference type="InterPro" id="IPR039426">
    <property type="entry name" value="TonB-dep_rcpt-like"/>
</dbReference>
<keyword evidence="8 11" id="KW-0472">Membrane</keyword>
<evidence type="ECO:0000256" key="11">
    <source>
        <dbReference type="PROSITE-ProRule" id="PRU01360"/>
    </source>
</evidence>
<keyword evidence="5 11" id="KW-0812">Transmembrane</keyword>
<reference evidence="16 17" key="2">
    <citation type="journal article" date="2022" name="Mar. Drugs">
        <title>Bioassay-Guided Fractionation Leads to the Detection of Cholic Acid Generated by the Rare Thalassomonas sp.</title>
        <authorList>
            <person name="Pheiffer F."/>
            <person name="Schneider Y.K."/>
            <person name="Hansen E.H."/>
            <person name="Andersen J.H."/>
            <person name="Isaksson J."/>
            <person name="Busche T."/>
            <person name="R C."/>
            <person name="Kalinowski J."/>
            <person name="Zyl L.V."/>
            <person name="Trindade M."/>
        </authorList>
    </citation>
    <scope>NUCLEOTIDE SEQUENCE [LARGE SCALE GENOMIC DNA]</scope>
    <source>
        <strain evidence="16 17">XOM25</strain>
    </source>
</reference>
<dbReference type="GO" id="GO:0044718">
    <property type="term" value="P:siderophore transmembrane transport"/>
    <property type="evidence" value="ECO:0007669"/>
    <property type="project" value="TreeGrafter"/>
</dbReference>
<protein>
    <submittedName>
        <fullName evidence="16">TonB-dependent receptor</fullName>
    </submittedName>
</protein>
<accession>A0AAE9YZL2</accession>
<evidence type="ECO:0000256" key="10">
    <source>
        <dbReference type="ARBA" id="ARBA00023237"/>
    </source>
</evidence>
<feature type="domain" description="TonB-dependent receptor plug" evidence="15">
    <location>
        <begin position="56"/>
        <end position="165"/>
    </location>
</feature>
<dbReference type="RefSeq" id="WP_053046475.1">
    <property type="nucleotide sequence ID" value="NZ_CP059733.1"/>
</dbReference>
<dbReference type="EMBL" id="CP059733">
    <property type="protein sequence ID" value="WDE03304.1"/>
    <property type="molecule type" value="Genomic_DNA"/>
</dbReference>
<evidence type="ECO:0000256" key="12">
    <source>
        <dbReference type="RuleBase" id="RU003357"/>
    </source>
</evidence>
<dbReference type="PROSITE" id="PS52016">
    <property type="entry name" value="TONB_DEPENDENT_REC_3"/>
    <property type="match status" value="1"/>
</dbReference>
<dbReference type="InterPro" id="IPR000531">
    <property type="entry name" value="Beta-barrel_TonB"/>
</dbReference>
<keyword evidence="10 11" id="KW-0998">Cell outer membrane</keyword>
<comment type="subcellular location">
    <subcellularLocation>
        <location evidence="1 11">Cell outer membrane</location>
        <topology evidence="1 11">Multi-pass membrane protein</topology>
    </subcellularLocation>
</comment>
<dbReference type="Gene3D" id="2.170.130.10">
    <property type="entry name" value="TonB-dependent receptor, plug domain"/>
    <property type="match status" value="1"/>
</dbReference>
<dbReference type="InterPro" id="IPR036942">
    <property type="entry name" value="Beta-barrel_TonB_sf"/>
</dbReference>
<keyword evidence="17" id="KW-1185">Reference proteome</keyword>
<keyword evidence="7 12" id="KW-0798">TonB box</keyword>
<evidence type="ECO:0000256" key="9">
    <source>
        <dbReference type="ARBA" id="ARBA00023170"/>
    </source>
</evidence>
<evidence type="ECO:0000256" key="4">
    <source>
        <dbReference type="ARBA" id="ARBA00022452"/>
    </source>
</evidence>